<comment type="subcellular location">
    <subcellularLocation>
        <location evidence="2">Membrane</location>
    </subcellularLocation>
</comment>
<dbReference type="EC" id="2.7.13.3" evidence="3"/>
<keyword evidence="5 11" id="KW-0812">Transmembrane</keyword>
<keyword evidence="6" id="KW-0808">Transferase</keyword>
<dbReference type="SMART" id="SM00388">
    <property type="entry name" value="HisKA"/>
    <property type="match status" value="1"/>
</dbReference>
<dbReference type="CDD" id="cd00082">
    <property type="entry name" value="HisKA"/>
    <property type="match status" value="1"/>
</dbReference>
<evidence type="ECO:0000313" key="14">
    <source>
        <dbReference type="EMBL" id="MFB2936882.1"/>
    </source>
</evidence>
<accession>A0ABV4YDP5</accession>
<feature type="coiled-coil region" evidence="10">
    <location>
        <begin position="353"/>
        <end position="390"/>
    </location>
</feature>
<keyword evidence="7 11" id="KW-1133">Transmembrane helix</keyword>
<dbReference type="InterPro" id="IPR003594">
    <property type="entry name" value="HATPase_dom"/>
</dbReference>
<dbReference type="Gene3D" id="3.30.450.350">
    <property type="entry name" value="CHASE domain"/>
    <property type="match status" value="1"/>
</dbReference>
<dbReference type="SUPFAM" id="SSF47384">
    <property type="entry name" value="Homodimeric domain of signal transducing histidine kinase"/>
    <property type="match status" value="1"/>
</dbReference>
<feature type="domain" description="CHASE" evidence="13">
    <location>
        <begin position="74"/>
        <end position="312"/>
    </location>
</feature>
<dbReference type="InterPro" id="IPR006189">
    <property type="entry name" value="CHASE_dom"/>
</dbReference>
<evidence type="ECO:0000256" key="3">
    <source>
        <dbReference type="ARBA" id="ARBA00012438"/>
    </source>
</evidence>
<dbReference type="InterPro" id="IPR005467">
    <property type="entry name" value="His_kinase_dom"/>
</dbReference>
<evidence type="ECO:0000256" key="1">
    <source>
        <dbReference type="ARBA" id="ARBA00000085"/>
    </source>
</evidence>
<evidence type="ECO:0000256" key="11">
    <source>
        <dbReference type="SAM" id="Phobius"/>
    </source>
</evidence>
<keyword evidence="8" id="KW-0902">Two-component regulatory system</keyword>
<feature type="domain" description="Histidine kinase" evidence="12">
    <location>
        <begin position="399"/>
        <end position="675"/>
    </location>
</feature>
<keyword evidence="15" id="KW-1185">Reference proteome</keyword>
<dbReference type="RefSeq" id="WP_413258376.1">
    <property type="nucleotide sequence ID" value="NZ_JBHFNS010000064.1"/>
</dbReference>
<keyword evidence="6" id="KW-0418">Kinase</keyword>
<dbReference type="SMART" id="SM01079">
    <property type="entry name" value="CHASE"/>
    <property type="match status" value="1"/>
</dbReference>
<dbReference type="PANTHER" id="PTHR43065:SF50">
    <property type="entry name" value="HISTIDINE KINASE"/>
    <property type="match status" value="1"/>
</dbReference>
<keyword evidence="10" id="KW-0175">Coiled coil</keyword>
<dbReference type="PANTHER" id="PTHR43065">
    <property type="entry name" value="SENSOR HISTIDINE KINASE"/>
    <property type="match status" value="1"/>
</dbReference>
<proteinExistence type="predicted"/>
<keyword evidence="9 11" id="KW-0472">Membrane</keyword>
<feature type="transmembrane region" description="Helical" evidence="11">
    <location>
        <begin position="326"/>
        <end position="350"/>
    </location>
</feature>
<evidence type="ECO:0000313" key="15">
    <source>
        <dbReference type="Proteomes" id="UP001576776"/>
    </source>
</evidence>
<evidence type="ECO:0000256" key="10">
    <source>
        <dbReference type="SAM" id="Coils"/>
    </source>
</evidence>
<dbReference type="SUPFAM" id="SSF55874">
    <property type="entry name" value="ATPase domain of HSP90 chaperone/DNA topoisomerase II/histidine kinase"/>
    <property type="match status" value="1"/>
</dbReference>
<dbReference type="Pfam" id="PF03924">
    <property type="entry name" value="CHASE"/>
    <property type="match status" value="1"/>
</dbReference>
<dbReference type="Gene3D" id="3.30.565.10">
    <property type="entry name" value="Histidine kinase-like ATPase, C-terminal domain"/>
    <property type="match status" value="1"/>
</dbReference>
<reference evidence="14 15" key="1">
    <citation type="submission" date="2024-09" db="EMBL/GenBank/DDBJ databases">
        <title>Floridaenema gen nov. (Aerosakkonemataceae, Aerosakkonematales ord. nov., Cyanobacteria) from benthic tropical and subtropical fresh waters, with the description of four new species.</title>
        <authorList>
            <person name="Moretto J.A."/>
            <person name="Berthold D.E."/>
            <person name="Lefler F.W."/>
            <person name="Huang I.-S."/>
            <person name="Laughinghouse H. IV."/>
        </authorList>
    </citation>
    <scope>NUCLEOTIDE SEQUENCE [LARGE SCALE GENOMIC DNA]</scope>
    <source>
        <strain evidence="14 15">BLCC-F154</strain>
    </source>
</reference>
<comment type="caution">
    <text evidence="14">The sequence shown here is derived from an EMBL/GenBank/DDBJ whole genome shotgun (WGS) entry which is preliminary data.</text>
</comment>
<dbReference type="InterPro" id="IPR036097">
    <property type="entry name" value="HisK_dim/P_sf"/>
</dbReference>
<evidence type="ECO:0000256" key="5">
    <source>
        <dbReference type="ARBA" id="ARBA00022692"/>
    </source>
</evidence>
<name>A0ABV4YDP5_9CYAN</name>
<keyword evidence="4" id="KW-0597">Phosphoprotein</keyword>
<evidence type="ECO:0000256" key="4">
    <source>
        <dbReference type="ARBA" id="ARBA00022553"/>
    </source>
</evidence>
<evidence type="ECO:0000256" key="9">
    <source>
        <dbReference type="ARBA" id="ARBA00023136"/>
    </source>
</evidence>
<dbReference type="InterPro" id="IPR003661">
    <property type="entry name" value="HisK_dim/P_dom"/>
</dbReference>
<dbReference type="EMBL" id="JBHFNS010000064">
    <property type="protein sequence ID" value="MFB2936882.1"/>
    <property type="molecule type" value="Genomic_DNA"/>
</dbReference>
<dbReference type="PRINTS" id="PR00344">
    <property type="entry name" value="BCTRLSENSOR"/>
</dbReference>
<dbReference type="InterPro" id="IPR004358">
    <property type="entry name" value="Sig_transdc_His_kin-like_C"/>
</dbReference>
<evidence type="ECO:0000256" key="8">
    <source>
        <dbReference type="ARBA" id="ARBA00023012"/>
    </source>
</evidence>
<evidence type="ECO:0000256" key="7">
    <source>
        <dbReference type="ARBA" id="ARBA00022989"/>
    </source>
</evidence>
<dbReference type="Gene3D" id="1.10.287.130">
    <property type="match status" value="1"/>
</dbReference>
<dbReference type="PROSITE" id="PS50839">
    <property type="entry name" value="CHASE"/>
    <property type="match status" value="1"/>
</dbReference>
<dbReference type="PROSITE" id="PS50109">
    <property type="entry name" value="HIS_KIN"/>
    <property type="match status" value="1"/>
</dbReference>
<dbReference type="Pfam" id="PF02518">
    <property type="entry name" value="HATPase_c"/>
    <property type="match status" value="1"/>
</dbReference>
<protein>
    <recommendedName>
        <fullName evidence="3">histidine kinase</fullName>
        <ecNumber evidence="3">2.7.13.3</ecNumber>
    </recommendedName>
</protein>
<dbReference type="InterPro" id="IPR036890">
    <property type="entry name" value="HATPase_C_sf"/>
</dbReference>
<comment type="catalytic activity">
    <reaction evidence="1">
        <text>ATP + protein L-histidine = ADP + protein N-phospho-L-histidine.</text>
        <dbReference type="EC" id="2.7.13.3"/>
    </reaction>
</comment>
<evidence type="ECO:0000256" key="2">
    <source>
        <dbReference type="ARBA" id="ARBA00004370"/>
    </source>
</evidence>
<organism evidence="14 15">
    <name type="scientific">Floridaenema fluviatile BLCC-F154</name>
    <dbReference type="NCBI Taxonomy" id="3153640"/>
    <lineage>
        <taxon>Bacteria</taxon>
        <taxon>Bacillati</taxon>
        <taxon>Cyanobacteriota</taxon>
        <taxon>Cyanophyceae</taxon>
        <taxon>Oscillatoriophycideae</taxon>
        <taxon>Aerosakkonematales</taxon>
        <taxon>Aerosakkonemataceae</taxon>
        <taxon>Floridanema</taxon>
        <taxon>Floridanema fluviatile</taxon>
    </lineage>
</organism>
<sequence>MPQLTWLSRHLPIKLTLLVGIVLSLTAFVTVRGADEDYLESQLHEQTQSIANALEQGVETKLQPLESIAGFFKASQKIEREEFRKFTQSFLVRYPETLALGWVSRISNSQRTSYERIIAREGFANFQIQEQLLPGESSTVQLKAEYFPVTYIEPLSLNRNKVGLDLSTEPEMKTTLEKAINSGKVAITQRLNLKNDQWGLAAFVPVYQENLESSVNQRRESMQGLAVGMFAIADLIQFSLKGANTRHLDFFIYDESAPINRRFLAFYQSSTGQVFTEPSYEWSTNTTTSQFCEVEQNCTRLLTVGDRQWKLVIVPTPNYANFDNYWQAWLALGLGLLATSSLVSYMFIAAQRAEKVEQLMHDRTIQAEELQETLQELKQTQAQLVQTEKMSSLGQLVAGVAHEINNPVSFIYGNLVYLEEYTESLLSLIEIYQKLNLNTHREVQAKSEEIDLNFIKSDLPKMLTSMRSGTQRIEEIVLSLRNFSRLDESEMKPVDIHQGIDSTLLILDHSLKATDERPESIQVIKQYGDLPKIECYAGQLNQVFMNLLNNAIDAINDSSKFSGDYAPSRQIINEQKEKISTKLKVKSLPTIHIQTELLSSNRVLIRITDNGIGMTEEVQQKLFDPFFTTKPVGKGTGLGLYISYQIITKKHGGILNCCSQFAEGTEFSLELPIRRNSNLSSKENFSN</sequence>
<evidence type="ECO:0000256" key="6">
    <source>
        <dbReference type="ARBA" id="ARBA00022777"/>
    </source>
</evidence>
<evidence type="ECO:0000259" key="12">
    <source>
        <dbReference type="PROSITE" id="PS50109"/>
    </source>
</evidence>
<gene>
    <name evidence="14" type="ORF">ACE1B6_16655</name>
</gene>
<dbReference type="SMART" id="SM00387">
    <property type="entry name" value="HATPase_c"/>
    <property type="match status" value="1"/>
</dbReference>
<evidence type="ECO:0000259" key="13">
    <source>
        <dbReference type="PROSITE" id="PS50839"/>
    </source>
</evidence>
<dbReference type="InterPro" id="IPR042240">
    <property type="entry name" value="CHASE_sf"/>
</dbReference>
<dbReference type="Proteomes" id="UP001576776">
    <property type="component" value="Unassembled WGS sequence"/>
</dbReference>